<evidence type="ECO:0000259" key="6">
    <source>
        <dbReference type="Pfam" id="PF04542"/>
    </source>
</evidence>
<evidence type="ECO:0000256" key="3">
    <source>
        <dbReference type="ARBA" id="ARBA00023125"/>
    </source>
</evidence>
<dbReference type="PANTHER" id="PTHR43133:SF8">
    <property type="entry name" value="RNA POLYMERASE SIGMA FACTOR HI_1459-RELATED"/>
    <property type="match status" value="1"/>
</dbReference>
<sequence length="198" mass="22133">MAAFKTPNDDGDEHGGDPPQETSSIPLRLSPDQIPQITALAKEYHLSVYRYFLWATRDQYKAEDLTQEVHVLMCRVIAKGKTFTGNPIAYAMRTARNVLISHVYRKKVVELPVEEVGDAYTAWLTQRGDADPTAASVRFVELLHEVKNAIGNEAEIEVWEYRVLWGLSGVEVAELLDVSEATVSRRFKAAVMKAGGIK</sequence>
<dbReference type="Gene3D" id="1.10.1740.10">
    <property type="match status" value="1"/>
</dbReference>
<dbReference type="InterPro" id="IPR007627">
    <property type="entry name" value="RNA_pol_sigma70_r2"/>
</dbReference>
<dbReference type="Proteomes" id="UP001501115">
    <property type="component" value="Unassembled WGS sequence"/>
</dbReference>
<dbReference type="InterPro" id="IPR014284">
    <property type="entry name" value="RNA_pol_sigma-70_dom"/>
</dbReference>
<gene>
    <name evidence="7" type="ORF">GCM10023086_77170</name>
</gene>
<name>A0ABP8HLS0_9ACTN</name>
<dbReference type="NCBIfam" id="TIGR02937">
    <property type="entry name" value="sigma70-ECF"/>
    <property type="match status" value="1"/>
</dbReference>
<feature type="domain" description="RNA polymerase sigma-70 region 2" evidence="6">
    <location>
        <begin position="41"/>
        <end position="106"/>
    </location>
</feature>
<dbReference type="InterPro" id="IPR039425">
    <property type="entry name" value="RNA_pol_sigma-70-like"/>
</dbReference>
<feature type="region of interest" description="Disordered" evidence="5">
    <location>
        <begin position="1"/>
        <end position="28"/>
    </location>
</feature>
<dbReference type="PANTHER" id="PTHR43133">
    <property type="entry name" value="RNA POLYMERASE ECF-TYPE SIGMA FACTO"/>
    <property type="match status" value="1"/>
</dbReference>
<accession>A0ABP8HLS0</accession>
<evidence type="ECO:0000313" key="8">
    <source>
        <dbReference type="Proteomes" id="UP001501115"/>
    </source>
</evidence>
<keyword evidence="3" id="KW-0238">DNA-binding</keyword>
<dbReference type="EMBL" id="BAABET010000024">
    <property type="protein sequence ID" value="GAA4341096.1"/>
    <property type="molecule type" value="Genomic_DNA"/>
</dbReference>
<evidence type="ECO:0000256" key="2">
    <source>
        <dbReference type="ARBA" id="ARBA00023082"/>
    </source>
</evidence>
<evidence type="ECO:0000256" key="5">
    <source>
        <dbReference type="SAM" id="MobiDB-lite"/>
    </source>
</evidence>
<evidence type="ECO:0000256" key="4">
    <source>
        <dbReference type="ARBA" id="ARBA00023163"/>
    </source>
</evidence>
<dbReference type="RefSeq" id="WP_345666396.1">
    <property type="nucleotide sequence ID" value="NZ_BAABET010000024.1"/>
</dbReference>
<organism evidence="7 8">
    <name type="scientific">Streptomyces venetus</name>
    <dbReference type="NCBI Taxonomy" id="1701086"/>
    <lineage>
        <taxon>Bacteria</taxon>
        <taxon>Bacillati</taxon>
        <taxon>Actinomycetota</taxon>
        <taxon>Actinomycetes</taxon>
        <taxon>Kitasatosporales</taxon>
        <taxon>Streptomycetaceae</taxon>
        <taxon>Streptomyces</taxon>
    </lineage>
</organism>
<reference evidence="8" key="1">
    <citation type="journal article" date="2019" name="Int. J. Syst. Evol. Microbiol.">
        <title>The Global Catalogue of Microorganisms (GCM) 10K type strain sequencing project: providing services to taxonomists for standard genome sequencing and annotation.</title>
        <authorList>
            <consortium name="The Broad Institute Genomics Platform"/>
            <consortium name="The Broad Institute Genome Sequencing Center for Infectious Disease"/>
            <person name="Wu L."/>
            <person name="Ma J."/>
        </authorList>
    </citation>
    <scope>NUCLEOTIDE SEQUENCE [LARGE SCALE GENOMIC DNA]</scope>
    <source>
        <strain evidence="8">JCM 31290</strain>
    </source>
</reference>
<dbReference type="InterPro" id="IPR013325">
    <property type="entry name" value="RNA_pol_sigma_r2"/>
</dbReference>
<dbReference type="Pfam" id="PF04542">
    <property type="entry name" value="Sigma70_r2"/>
    <property type="match status" value="1"/>
</dbReference>
<keyword evidence="1" id="KW-0805">Transcription regulation</keyword>
<proteinExistence type="predicted"/>
<comment type="caution">
    <text evidence="7">The sequence shown here is derived from an EMBL/GenBank/DDBJ whole genome shotgun (WGS) entry which is preliminary data.</text>
</comment>
<evidence type="ECO:0000256" key="1">
    <source>
        <dbReference type="ARBA" id="ARBA00023015"/>
    </source>
</evidence>
<keyword evidence="8" id="KW-1185">Reference proteome</keyword>
<evidence type="ECO:0000313" key="7">
    <source>
        <dbReference type="EMBL" id="GAA4341096.1"/>
    </source>
</evidence>
<protein>
    <recommendedName>
        <fullName evidence="6">RNA polymerase sigma-70 region 2 domain-containing protein</fullName>
    </recommendedName>
</protein>
<dbReference type="SUPFAM" id="SSF88946">
    <property type="entry name" value="Sigma2 domain of RNA polymerase sigma factors"/>
    <property type="match status" value="1"/>
</dbReference>
<keyword evidence="2" id="KW-0731">Sigma factor</keyword>
<keyword evidence="4" id="KW-0804">Transcription</keyword>